<feature type="domain" description="Lipin N-terminal" evidence="2">
    <location>
        <begin position="10"/>
        <end position="100"/>
    </location>
</feature>
<dbReference type="GO" id="GO:0008195">
    <property type="term" value="F:phosphatidate phosphatase activity"/>
    <property type="evidence" value="ECO:0007669"/>
    <property type="project" value="TreeGrafter"/>
</dbReference>
<evidence type="ECO:0000313" key="3">
    <source>
        <dbReference type="EMBL" id="CAJ1969633.1"/>
    </source>
</evidence>
<keyword evidence="1" id="KW-0732">Signal</keyword>
<dbReference type="Proteomes" id="UP001189624">
    <property type="component" value="Chromosome 7"/>
</dbReference>
<dbReference type="PANTHER" id="PTHR12181">
    <property type="entry name" value="LIPIN"/>
    <property type="match status" value="1"/>
</dbReference>
<proteinExistence type="predicted"/>
<dbReference type="EMBL" id="OY731404">
    <property type="protein sequence ID" value="CAJ1969633.1"/>
    <property type="molecule type" value="Genomic_DNA"/>
</dbReference>
<evidence type="ECO:0000313" key="4">
    <source>
        <dbReference type="Proteomes" id="UP001189624"/>
    </source>
</evidence>
<dbReference type="InterPro" id="IPR007651">
    <property type="entry name" value="Lipin_N"/>
</dbReference>
<keyword evidence="4" id="KW-1185">Reference proteome</keyword>
<feature type="signal peptide" evidence="1">
    <location>
        <begin position="1"/>
        <end position="18"/>
    </location>
</feature>
<dbReference type="AlphaFoldDB" id="A0AA86TB15"/>
<evidence type="ECO:0000256" key="1">
    <source>
        <dbReference type="SAM" id="SignalP"/>
    </source>
</evidence>
<feature type="chain" id="PRO_5041678211" description="Lipin N-terminal domain-containing protein" evidence="1">
    <location>
        <begin position="19"/>
        <end position="133"/>
    </location>
</feature>
<protein>
    <recommendedName>
        <fullName evidence="2">Lipin N-terminal domain-containing protein</fullName>
    </recommendedName>
</protein>
<feature type="non-terminal residue" evidence="3">
    <location>
        <position position="133"/>
    </location>
</feature>
<evidence type="ECO:0000259" key="2">
    <source>
        <dbReference type="Pfam" id="PF04571"/>
    </source>
</evidence>
<accession>A0AA86TB15</accession>
<reference evidence="3" key="1">
    <citation type="submission" date="2023-10" db="EMBL/GenBank/DDBJ databases">
        <authorList>
            <person name="Domelevo Entfellner J.-B."/>
        </authorList>
    </citation>
    <scope>NUCLEOTIDE SEQUENCE</scope>
</reference>
<dbReference type="Gramene" id="rna-AYBTSS11_LOCUS22362">
    <property type="protein sequence ID" value="CAJ1969633.1"/>
    <property type="gene ID" value="gene-AYBTSS11_LOCUS22362"/>
</dbReference>
<organism evidence="3 4">
    <name type="scientific">Sphenostylis stenocarpa</name>
    <dbReference type="NCBI Taxonomy" id="92480"/>
    <lineage>
        <taxon>Eukaryota</taxon>
        <taxon>Viridiplantae</taxon>
        <taxon>Streptophyta</taxon>
        <taxon>Embryophyta</taxon>
        <taxon>Tracheophyta</taxon>
        <taxon>Spermatophyta</taxon>
        <taxon>Magnoliopsida</taxon>
        <taxon>eudicotyledons</taxon>
        <taxon>Gunneridae</taxon>
        <taxon>Pentapetalae</taxon>
        <taxon>rosids</taxon>
        <taxon>fabids</taxon>
        <taxon>Fabales</taxon>
        <taxon>Fabaceae</taxon>
        <taxon>Papilionoideae</taxon>
        <taxon>50 kb inversion clade</taxon>
        <taxon>NPAAA clade</taxon>
        <taxon>indigoferoid/millettioid clade</taxon>
        <taxon>Phaseoleae</taxon>
        <taxon>Sphenostylis</taxon>
    </lineage>
</organism>
<name>A0AA86TB15_9FABA</name>
<dbReference type="InterPro" id="IPR026058">
    <property type="entry name" value="LIPIN"/>
</dbReference>
<dbReference type="Pfam" id="PF04571">
    <property type="entry name" value="Lipin_N"/>
    <property type="match status" value="1"/>
</dbReference>
<sequence length="133" mass="15009">RFGHWLLIRMNVVGKVGSLITQGVYSVATPFHSFGRAVDVIVVQQPYGTFRCMPWYVRFGKFQGVLKGAEKVVRINVNGVEAHFHMYLDNSGEAYFVKEKLVPLSLVKGTIAFKAETLQFCLFGFEIRSSSNQ</sequence>
<gene>
    <name evidence="3" type="ORF">AYBTSS11_LOCUS22362</name>
</gene>
<dbReference type="PANTHER" id="PTHR12181:SF59">
    <property type="entry name" value="PHOSPHATIDATE PHOSPHATASE PAH1"/>
    <property type="match status" value="1"/>
</dbReference>
<feature type="non-terminal residue" evidence="3">
    <location>
        <position position="1"/>
    </location>
</feature>